<dbReference type="SUPFAM" id="SSF53474">
    <property type="entry name" value="alpha/beta-Hydrolases"/>
    <property type="match status" value="1"/>
</dbReference>
<keyword evidence="3" id="KW-0645">Protease</keyword>
<dbReference type="EMBL" id="JAPEUX010000005">
    <property type="protein sequence ID" value="KAJ4352254.1"/>
    <property type="molecule type" value="Genomic_DNA"/>
</dbReference>
<organism evidence="6 7">
    <name type="scientific">Didymosphaeria variabile</name>
    <dbReference type="NCBI Taxonomy" id="1932322"/>
    <lineage>
        <taxon>Eukaryota</taxon>
        <taxon>Fungi</taxon>
        <taxon>Dikarya</taxon>
        <taxon>Ascomycota</taxon>
        <taxon>Pezizomycotina</taxon>
        <taxon>Dothideomycetes</taxon>
        <taxon>Pleosporomycetidae</taxon>
        <taxon>Pleosporales</taxon>
        <taxon>Massarineae</taxon>
        <taxon>Didymosphaeriaceae</taxon>
        <taxon>Didymosphaeria</taxon>
    </lineage>
</organism>
<dbReference type="GO" id="GO:0004185">
    <property type="term" value="F:serine-type carboxypeptidase activity"/>
    <property type="evidence" value="ECO:0007669"/>
    <property type="project" value="InterPro"/>
</dbReference>
<dbReference type="Proteomes" id="UP001140513">
    <property type="component" value="Unassembled WGS sequence"/>
</dbReference>
<proteinExistence type="inferred from homology"/>
<evidence type="ECO:0000256" key="3">
    <source>
        <dbReference type="ARBA" id="ARBA00022670"/>
    </source>
</evidence>
<evidence type="ECO:0000313" key="7">
    <source>
        <dbReference type="Proteomes" id="UP001140513"/>
    </source>
</evidence>
<keyword evidence="2" id="KW-0121">Carboxypeptidase</keyword>
<evidence type="ECO:0000256" key="2">
    <source>
        <dbReference type="ARBA" id="ARBA00022645"/>
    </source>
</evidence>
<dbReference type="Gene3D" id="3.40.50.1820">
    <property type="entry name" value="alpha/beta hydrolase"/>
    <property type="match status" value="1"/>
</dbReference>
<evidence type="ECO:0000256" key="5">
    <source>
        <dbReference type="ARBA" id="ARBA00023180"/>
    </source>
</evidence>
<dbReference type="Pfam" id="PF00450">
    <property type="entry name" value="Peptidase_S10"/>
    <property type="match status" value="1"/>
</dbReference>
<sequence length="206" mass="22348">MNQDWVQKDLGASVNFTINSNNVANMFLGETGDVAVVSIDTINYVAQSGIKVALVFGDRDYRWFGGEAVSLAMEHESSVQFREAGYSPITTNSTYQGGVVRQYNGISFSRVFDAGHAAGAYQPETVSKIFDRVTLNKDVATGKINLGDAPYSSQGPVSSFEIKNVLPTPPKNECYTWAIADTCTTEQIAALANGTAAVRDYIVREH</sequence>
<dbReference type="OrthoDB" id="443318at2759"/>
<dbReference type="RefSeq" id="XP_056070610.1">
    <property type="nucleotide sequence ID" value="XM_056216363.1"/>
</dbReference>
<dbReference type="GO" id="GO:0006508">
    <property type="term" value="P:proteolysis"/>
    <property type="evidence" value="ECO:0007669"/>
    <property type="project" value="UniProtKB-KW"/>
</dbReference>
<keyword evidence="4" id="KW-0378">Hydrolase</keyword>
<accession>A0A9W9C9M7</accession>
<gene>
    <name evidence="6" type="ORF">N0V89_007601</name>
</gene>
<reference evidence="6" key="1">
    <citation type="submission" date="2022-10" db="EMBL/GenBank/DDBJ databases">
        <title>Tapping the CABI collections for fungal endophytes: first genome assemblies for Collariella, Neodidymelliopsis, Ascochyta clinopodiicola, Didymella pomorum, Didymosphaeria variabile, Neocosmospora piperis and Neocucurbitaria cava.</title>
        <authorList>
            <person name="Hill R."/>
        </authorList>
    </citation>
    <scope>NUCLEOTIDE SEQUENCE</scope>
    <source>
        <strain evidence="6">IMI 356815</strain>
    </source>
</reference>
<keyword evidence="7" id="KW-1185">Reference proteome</keyword>
<dbReference type="AlphaFoldDB" id="A0A9W9C9M7"/>
<comment type="similarity">
    <text evidence="1">Belongs to the peptidase S10 family.</text>
</comment>
<comment type="caution">
    <text evidence="6">The sequence shown here is derived from an EMBL/GenBank/DDBJ whole genome shotgun (WGS) entry which is preliminary data.</text>
</comment>
<dbReference type="GeneID" id="80911131"/>
<protein>
    <submittedName>
        <fullName evidence="6">Uncharacterized protein</fullName>
    </submittedName>
</protein>
<evidence type="ECO:0000256" key="4">
    <source>
        <dbReference type="ARBA" id="ARBA00022801"/>
    </source>
</evidence>
<evidence type="ECO:0000256" key="1">
    <source>
        <dbReference type="ARBA" id="ARBA00009431"/>
    </source>
</evidence>
<keyword evidence="5" id="KW-0325">Glycoprotein</keyword>
<dbReference type="InterPro" id="IPR029058">
    <property type="entry name" value="AB_hydrolase_fold"/>
</dbReference>
<evidence type="ECO:0000313" key="6">
    <source>
        <dbReference type="EMBL" id="KAJ4352254.1"/>
    </source>
</evidence>
<dbReference type="InterPro" id="IPR001563">
    <property type="entry name" value="Peptidase_S10"/>
</dbReference>
<name>A0A9W9C9M7_9PLEO</name>